<dbReference type="PRINTS" id="PR00035">
    <property type="entry name" value="HTHGNTR"/>
</dbReference>
<evidence type="ECO:0000313" key="6">
    <source>
        <dbReference type="Proteomes" id="UP000824260"/>
    </source>
</evidence>
<organism evidence="5 6">
    <name type="scientific">Candidatus Pullichristensenella stercorigallinarum</name>
    <dbReference type="NCBI Taxonomy" id="2840909"/>
    <lineage>
        <taxon>Bacteria</taxon>
        <taxon>Bacillati</taxon>
        <taxon>Bacillota</taxon>
        <taxon>Clostridia</taxon>
        <taxon>Candidatus Pullichristensenella</taxon>
    </lineage>
</organism>
<evidence type="ECO:0000259" key="4">
    <source>
        <dbReference type="PROSITE" id="PS50949"/>
    </source>
</evidence>
<dbReference type="InterPro" id="IPR036388">
    <property type="entry name" value="WH-like_DNA-bd_sf"/>
</dbReference>
<dbReference type="InterPro" id="IPR011711">
    <property type="entry name" value="GntR_C"/>
</dbReference>
<name>A0A9D1CY87_9FIRM</name>
<dbReference type="SMART" id="SM00895">
    <property type="entry name" value="FCD"/>
    <property type="match status" value="1"/>
</dbReference>
<dbReference type="InterPro" id="IPR008920">
    <property type="entry name" value="TF_FadR/GntR_C"/>
</dbReference>
<dbReference type="GO" id="GO:0003677">
    <property type="term" value="F:DNA binding"/>
    <property type="evidence" value="ECO:0007669"/>
    <property type="project" value="UniProtKB-KW"/>
</dbReference>
<dbReference type="InterPro" id="IPR036390">
    <property type="entry name" value="WH_DNA-bd_sf"/>
</dbReference>
<reference evidence="5" key="2">
    <citation type="journal article" date="2021" name="PeerJ">
        <title>Extensive microbial diversity within the chicken gut microbiome revealed by metagenomics and culture.</title>
        <authorList>
            <person name="Gilroy R."/>
            <person name="Ravi A."/>
            <person name="Getino M."/>
            <person name="Pursley I."/>
            <person name="Horton D.L."/>
            <person name="Alikhan N.F."/>
            <person name="Baker D."/>
            <person name="Gharbi K."/>
            <person name="Hall N."/>
            <person name="Watson M."/>
            <person name="Adriaenssens E.M."/>
            <person name="Foster-Nyarko E."/>
            <person name="Jarju S."/>
            <person name="Secka A."/>
            <person name="Antonio M."/>
            <person name="Oren A."/>
            <person name="Chaudhuri R.R."/>
            <person name="La Ragione R."/>
            <person name="Hildebrand F."/>
            <person name="Pallen M.J."/>
        </authorList>
    </citation>
    <scope>NUCLEOTIDE SEQUENCE</scope>
    <source>
        <strain evidence="5">ChiSjej6B24-2974</strain>
    </source>
</reference>
<evidence type="ECO:0000256" key="2">
    <source>
        <dbReference type="ARBA" id="ARBA00023125"/>
    </source>
</evidence>
<evidence type="ECO:0000256" key="1">
    <source>
        <dbReference type="ARBA" id="ARBA00023015"/>
    </source>
</evidence>
<dbReference type="InterPro" id="IPR000524">
    <property type="entry name" value="Tscrpt_reg_HTH_GntR"/>
</dbReference>
<dbReference type="Pfam" id="PF00392">
    <property type="entry name" value="GntR"/>
    <property type="match status" value="1"/>
</dbReference>
<dbReference type="AlphaFoldDB" id="A0A9D1CY87"/>
<accession>A0A9D1CY87</accession>
<evidence type="ECO:0000313" key="5">
    <source>
        <dbReference type="EMBL" id="HIQ83285.1"/>
    </source>
</evidence>
<proteinExistence type="predicted"/>
<dbReference type="CDD" id="cd07377">
    <property type="entry name" value="WHTH_GntR"/>
    <property type="match status" value="1"/>
</dbReference>
<protein>
    <submittedName>
        <fullName evidence="5">GntR family transcriptional regulator</fullName>
    </submittedName>
</protein>
<dbReference type="PANTHER" id="PTHR43537">
    <property type="entry name" value="TRANSCRIPTIONAL REGULATOR, GNTR FAMILY"/>
    <property type="match status" value="1"/>
</dbReference>
<sequence length="214" mass="24503">MEHRTISIADQVFEILEKDILTGVYARGELLTETKLSEKLGVSRTPIREALRRLEQERLVVGTSRGMRVVGLDGRDIEDIYEIRIRVEGLAARRAAERATGEQLAELKRVLDMQEFFTFKEDSDSIIDADNQFHDMLYRLSGSLVLYDTLSPLHRKIVRYRKVSVRHGGRAKESYAEHKAIYEAIAAHDPDQAEELLLRHTVNARNSIRSLGED</sequence>
<gene>
    <name evidence="5" type="ORF">IAA52_09315</name>
</gene>
<dbReference type="Pfam" id="PF07729">
    <property type="entry name" value="FCD"/>
    <property type="match status" value="1"/>
</dbReference>
<evidence type="ECO:0000256" key="3">
    <source>
        <dbReference type="ARBA" id="ARBA00023163"/>
    </source>
</evidence>
<dbReference type="EMBL" id="DVFZ01000094">
    <property type="protein sequence ID" value="HIQ83285.1"/>
    <property type="molecule type" value="Genomic_DNA"/>
</dbReference>
<dbReference type="Gene3D" id="1.10.10.10">
    <property type="entry name" value="Winged helix-like DNA-binding domain superfamily/Winged helix DNA-binding domain"/>
    <property type="match status" value="1"/>
</dbReference>
<keyword evidence="1" id="KW-0805">Transcription regulation</keyword>
<dbReference type="SMART" id="SM00345">
    <property type="entry name" value="HTH_GNTR"/>
    <property type="match status" value="1"/>
</dbReference>
<keyword evidence="2" id="KW-0238">DNA-binding</keyword>
<dbReference type="Proteomes" id="UP000824260">
    <property type="component" value="Unassembled WGS sequence"/>
</dbReference>
<dbReference type="PROSITE" id="PS50949">
    <property type="entry name" value="HTH_GNTR"/>
    <property type="match status" value="1"/>
</dbReference>
<dbReference type="PANTHER" id="PTHR43537:SF49">
    <property type="entry name" value="TRANSCRIPTIONAL REGULATORY PROTEIN"/>
    <property type="match status" value="1"/>
</dbReference>
<dbReference type="GO" id="GO:0003700">
    <property type="term" value="F:DNA-binding transcription factor activity"/>
    <property type="evidence" value="ECO:0007669"/>
    <property type="project" value="InterPro"/>
</dbReference>
<dbReference type="SUPFAM" id="SSF46785">
    <property type="entry name" value="Winged helix' DNA-binding domain"/>
    <property type="match status" value="1"/>
</dbReference>
<comment type="caution">
    <text evidence="5">The sequence shown here is derived from an EMBL/GenBank/DDBJ whole genome shotgun (WGS) entry which is preliminary data.</text>
</comment>
<reference evidence="5" key="1">
    <citation type="submission" date="2020-10" db="EMBL/GenBank/DDBJ databases">
        <authorList>
            <person name="Gilroy R."/>
        </authorList>
    </citation>
    <scope>NUCLEOTIDE SEQUENCE</scope>
    <source>
        <strain evidence="5">ChiSjej6B24-2974</strain>
    </source>
</reference>
<dbReference type="Gene3D" id="1.20.120.530">
    <property type="entry name" value="GntR ligand-binding domain-like"/>
    <property type="match status" value="1"/>
</dbReference>
<dbReference type="SUPFAM" id="SSF48008">
    <property type="entry name" value="GntR ligand-binding domain-like"/>
    <property type="match status" value="1"/>
</dbReference>
<feature type="domain" description="HTH gntR-type" evidence="4">
    <location>
        <begin position="6"/>
        <end position="72"/>
    </location>
</feature>
<keyword evidence="3" id="KW-0804">Transcription</keyword>